<dbReference type="EMBL" id="SOEO01000003">
    <property type="protein sequence ID" value="TDX83005.1"/>
    <property type="molecule type" value="Genomic_DNA"/>
</dbReference>
<dbReference type="Gene3D" id="2.60.40.10">
    <property type="entry name" value="Immunoglobulins"/>
    <property type="match status" value="2"/>
</dbReference>
<dbReference type="InterPro" id="IPR007110">
    <property type="entry name" value="Ig-like_dom"/>
</dbReference>
<keyword evidence="1" id="KW-0732">Signal</keyword>
<dbReference type="PROSITE" id="PS51841">
    <property type="entry name" value="LTD"/>
    <property type="match status" value="1"/>
</dbReference>
<dbReference type="OrthoDB" id="906679at2"/>
<keyword evidence="5" id="KW-1185">Reference proteome</keyword>
<evidence type="ECO:0000256" key="1">
    <source>
        <dbReference type="ARBA" id="ARBA00022729"/>
    </source>
</evidence>
<dbReference type="PROSITE" id="PS50835">
    <property type="entry name" value="IG_LIKE"/>
    <property type="match status" value="1"/>
</dbReference>
<dbReference type="SMART" id="SM00060">
    <property type="entry name" value="FN3"/>
    <property type="match status" value="3"/>
</dbReference>
<dbReference type="RefSeq" id="WP_133945983.1">
    <property type="nucleotide sequence ID" value="NZ_SOEO01000003.1"/>
</dbReference>
<dbReference type="Proteomes" id="UP000295313">
    <property type="component" value="Unassembled WGS sequence"/>
</dbReference>
<dbReference type="Pfam" id="PF00932">
    <property type="entry name" value="LTD"/>
    <property type="match status" value="1"/>
</dbReference>
<dbReference type="InterPro" id="IPR045474">
    <property type="entry name" value="GEVED"/>
</dbReference>
<protein>
    <submittedName>
        <fullName evidence="4">Putative secreted protein (Por secretion system target)</fullName>
    </submittedName>
</protein>
<proteinExistence type="predicted"/>
<dbReference type="Pfam" id="PF18962">
    <property type="entry name" value="Por_Secre_tail"/>
    <property type="match status" value="1"/>
</dbReference>
<dbReference type="SUPFAM" id="SSF49265">
    <property type="entry name" value="Fibronectin type III"/>
    <property type="match status" value="1"/>
</dbReference>
<gene>
    <name evidence="4" type="ORF">B0I22_3060</name>
</gene>
<dbReference type="InterPro" id="IPR003961">
    <property type="entry name" value="FN3_dom"/>
</dbReference>
<feature type="domain" description="LTD" evidence="3">
    <location>
        <begin position="1220"/>
        <end position="1345"/>
    </location>
</feature>
<comment type="caution">
    <text evidence="4">The sequence shown here is derived from an EMBL/GenBank/DDBJ whole genome shotgun (WGS) entry which is preliminary data.</text>
</comment>
<evidence type="ECO:0000313" key="5">
    <source>
        <dbReference type="Proteomes" id="UP000295313"/>
    </source>
</evidence>
<organism evidence="4 5">
    <name type="scientific">Epilithonimonas xixisoli</name>
    <dbReference type="NCBI Taxonomy" id="1476462"/>
    <lineage>
        <taxon>Bacteria</taxon>
        <taxon>Pseudomonadati</taxon>
        <taxon>Bacteroidota</taxon>
        <taxon>Flavobacteriia</taxon>
        <taxon>Flavobacteriales</taxon>
        <taxon>Weeksellaceae</taxon>
        <taxon>Chryseobacterium group</taxon>
        <taxon>Epilithonimonas</taxon>
    </lineage>
</organism>
<dbReference type="InterPro" id="IPR013783">
    <property type="entry name" value="Ig-like_fold"/>
</dbReference>
<dbReference type="InterPro" id="IPR036116">
    <property type="entry name" value="FN3_sf"/>
</dbReference>
<feature type="domain" description="Ig-like" evidence="2">
    <location>
        <begin position="1386"/>
        <end position="1482"/>
    </location>
</feature>
<dbReference type="Pfam" id="PF20009">
    <property type="entry name" value="GEVED"/>
    <property type="match status" value="1"/>
</dbReference>
<sequence length="2037" mass="215526">MKKYLFFNQKCEVSPALKTLLFSFFILFFGNVWGQVTLPHTRTVWNSTPSGWTDTPLDSYTTSFACSGDNGAKFDTSGDSKIVFLDSSPDKLSFTVKSNTSTTSSLLIQESDDGTTYTSVINMSGSTDLPTSCTPKGAYQLKATTRFIRWTFTKGSSNMTMDDVSITKLISTCTSPSTQASVFSSSAGTQTTATASWTRGSGDRVLVLAKSGSAVDADPASGNTYTANATFGSGTQIGAGNYVVYDGTGTSVNLTGLATGTNYHFAVYEYNSTGTCYNLTKLTGNLTTASAPSVTASGTLNEATLNGATVNLTLNNTTFADATLSAANFTLGNAPAGVSIQSITYNSATSATVTLAYDNTDFDTNVTNFNVIINGSELTSVSNLTSNNLTVTAVTETLTLSSGNLAFGTVCNGSFGDQSFTISGTNLKAGTINFSAIAGYTYSETLGGSAITGFSHLGGTLATKTIYVRLTPTASNQTYNGTITVSGGAAPNVTKNVSGNSNITAQSVTTDINSANNVDYRSANLRASATTLGVCSASIERGFVYSITALNSSPVVLGSNVSKLVETATLASNAYAENTGNVLAEGTTYSYRAYIFDGTNYVYGLVQTFTTTFNGNLNTVTNTTACLTDDGGTIKWTAPASGVTPTGYMVFAVASATTPSGALTNALGDYSNADSNFSAVTNSAVPSSLGKLLYKGNPTSLSVNITGLTENQNYSFLVLAYQDGGTVRRFNTAADGGRALNVIAQDDVRNLVPTVGTNQVTLNWNVPLPSSCWDQLIIVANQGSVTFTPSGSYTNGDFGYVANGVAYATSTSVSSKTIAGLTNGLNYCFKIFVRRGSVWSDGVEVCAIPVITYCESQGTTPDPTGITRVRFNTIDNTSTSTNAYSPYTSISTTLLRGGSYSLNVNVNTDGFQNYTKAWIDWNQDGDFNDAGEDYDLGDAFTGTNELTSLSPLNITVPSTATLGNTRMRVATQYYNSPSIPINLTPCGTYAYGEVEDYTITITQPANAEINIKGGGNNIPNEADTPYPFNNTILLSTALGSDSPEKEFIIENLGLANLNLTGTPIINIVGANASDFIVTQQAVSPVVNGVNTSFKILFRPTAAGIREADVSIANDDSDENPYTFRIQGTGTCSTASVSIAASPASGPANTIVTFTSSINNLSTATITYNGATVSPISATTSKLEVAVPAGALDANFIVTLANGCNFTHTFDVTTSDLTSCEATSGGSSTASDLVIYEVYDVKTGSGGLVTIFNRTGVAVNLSTYSIQRSRDHNDLPNEPYYTYANLSGTLAAGAVAVIGVNDESSCNYTSILTGNGSFGATGFNADDGLRLMNGSTVVDVVHAPNTTGYYLRRKNENLSPSTTFVSSQWTNQFLVANQCLSDVGQAPVVKIAPVVNTHPSYTLSCEVDNSSMTISATEGVAGGLGLTYQWYVLPSSGTSWTAVANGGVYSGATSETLNISDITGLNNYQYYCQVRENTATCFTATNAAQIKEANNTWTTSNVWSNGTPILASKVIIAGNYDTQVNGALDVCALTVNSTGTVMVKPNHPIKVKKKITNSNTTLNSFVVESDANLIQVDNIVNEGAIKVERNVVNMNNQATGTGAQVDYVYWSSPVFEQLIKGVNGFSPNTPSTGYQQYNEANDKFVTTPDTYFQAGKGYSIRAENVLANGYNKTYSFTGVPNNGDITSPALTRSAGADKGYNLVGNPYPSNMNFDTFYALNSSKMYNTAWFWTNITYISTQMGSGYTGNNYAVYNGTGGVPPAFDHADYDPENPSGIIPNGNVKVGQGFIVQVKASTSLDFNNGMRVTDNGTFYQKGAAKNRFWLTMRSPKNMVNTILLGYIPGATNGFETDFDGELFVVGSDSFYSVLGAKKLAIQGKDGNFSNEDVVTLGNAFSVDGTYTIGLQTPEGIFNGTQNIFLKDKLLNKYINLSTETSYTFTAVKGVDATRFEIVYKESSVLGNDETSKSDFIVYRDRNTFVVKSSKKLGRVEIYDTGGRLVRQLSSKENTLTIDASDLPNAVYIIKAENSGDIKTKKIIK</sequence>
<evidence type="ECO:0000259" key="3">
    <source>
        <dbReference type="PROSITE" id="PS51841"/>
    </source>
</evidence>
<accession>A0A4R8IDX4</accession>
<dbReference type="InterPro" id="IPR026444">
    <property type="entry name" value="Secre_tail"/>
</dbReference>
<evidence type="ECO:0000259" key="2">
    <source>
        <dbReference type="PROSITE" id="PS50835"/>
    </source>
</evidence>
<dbReference type="InterPro" id="IPR001322">
    <property type="entry name" value="Lamin_tail_dom"/>
</dbReference>
<dbReference type="NCBIfam" id="TIGR04183">
    <property type="entry name" value="Por_Secre_tail"/>
    <property type="match status" value="1"/>
</dbReference>
<evidence type="ECO:0000313" key="4">
    <source>
        <dbReference type="EMBL" id="TDX83005.1"/>
    </source>
</evidence>
<dbReference type="NCBIfam" id="NF012200">
    <property type="entry name" value="choice_anch_D"/>
    <property type="match status" value="1"/>
</dbReference>
<name>A0A4R8IDX4_9FLAO</name>
<reference evidence="4 5" key="1">
    <citation type="submission" date="2019-03" db="EMBL/GenBank/DDBJ databases">
        <title>Genomic Encyclopedia of Type Strains, Phase III (KMG-III): the genomes of soil and plant-associated and newly described type strains.</title>
        <authorList>
            <person name="Whitman W."/>
        </authorList>
    </citation>
    <scope>NUCLEOTIDE SEQUENCE [LARGE SCALE GENOMIC DNA]</scope>
    <source>
        <strain evidence="4 5">CGMCC 1.12802</strain>
    </source>
</reference>